<dbReference type="OrthoDB" id="9809197at2"/>
<sequence length="246" mass="27554">MEQFIALAIPALLVAILTLKVINQYEQGLVFTLGKFTGIKQPGLRLIIPIVQRMVRVDMRIRTLDVMKQQIMTKDNVPVHVNAAIFFKVENPEQAIIQVQDYQYAIAQYAQTALRDVIGGKTLDTLLVERQEIGDAIKKLVDNETDGWGLDVQAIKIQDIEVPDDLKRIMSRQAAAEREKRANIIKSEGDKEAAKNLADAAKMMERSKGAMQLRTLQTLDGLGPTSSNTVVMALPVEVLEWFKKGR</sequence>
<evidence type="ECO:0000313" key="5">
    <source>
        <dbReference type="Proteomes" id="UP000006048"/>
    </source>
</evidence>
<feature type="domain" description="Band 7" evidence="3">
    <location>
        <begin position="17"/>
        <end position="174"/>
    </location>
</feature>
<dbReference type="PRINTS" id="PR00721">
    <property type="entry name" value="STOMATIN"/>
</dbReference>
<dbReference type="HOGENOM" id="CLU_024949_3_3_12"/>
<dbReference type="KEGG" id="tpx:Turpa_1222"/>
<dbReference type="SMART" id="SM00244">
    <property type="entry name" value="PHB"/>
    <property type="match status" value="1"/>
</dbReference>
<dbReference type="AlphaFoldDB" id="I4B3L3"/>
<comment type="similarity">
    <text evidence="2">Belongs to the band 7/mec-2 family.</text>
</comment>
<dbReference type="InterPro" id="IPR036013">
    <property type="entry name" value="Band_7/SPFH_dom_sf"/>
</dbReference>
<dbReference type="Gene3D" id="6.10.250.2090">
    <property type="match status" value="1"/>
</dbReference>
<reference evidence="4 5" key="1">
    <citation type="submission" date="2012-06" db="EMBL/GenBank/DDBJ databases">
        <title>The complete chromosome of genome of Turneriella parva DSM 21527.</title>
        <authorList>
            <consortium name="US DOE Joint Genome Institute (JGI-PGF)"/>
            <person name="Lucas S."/>
            <person name="Han J."/>
            <person name="Lapidus A."/>
            <person name="Bruce D."/>
            <person name="Goodwin L."/>
            <person name="Pitluck S."/>
            <person name="Peters L."/>
            <person name="Kyrpides N."/>
            <person name="Mavromatis K."/>
            <person name="Ivanova N."/>
            <person name="Mikhailova N."/>
            <person name="Chertkov O."/>
            <person name="Detter J.C."/>
            <person name="Tapia R."/>
            <person name="Han C."/>
            <person name="Land M."/>
            <person name="Hauser L."/>
            <person name="Markowitz V."/>
            <person name="Cheng J.-F."/>
            <person name="Hugenholtz P."/>
            <person name="Woyke T."/>
            <person name="Wu D."/>
            <person name="Gronow S."/>
            <person name="Wellnitz S."/>
            <person name="Brambilla E."/>
            <person name="Klenk H.-P."/>
            <person name="Eisen J.A."/>
        </authorList>
    </citation>
    <scope>NUCLEOTIDE SEQUENCE [LARGE SCALE GENOMIC DNA]</scope>
    <source>
        <strain evidence="5">ATCC BAA-1111 / DSM 21527 / NCTC 11395 / H</strain>
    </source>
</reference>
<comment type="subcellular location">
    <subcellularLocation>
        <location evidence="1">Membrane</location>
        <topology evidence="1">Single-pass membrane protein</topology>
    </subcellularLocation>
</comment>
<dbReference type="InterPro" id="IPR001107">
    <property type="entry name" value="Band_7"/>
</dbReference>
<dbReference type="PANTHER" id="PTHR10264:SF19">
    <property type="entry name" value="AT06885P-RELATED"/>
    <property type="match status" value="1"/>
</dbReference>
<dbReference type="PATRIC" id="fig|869212.3.peg.1211"/>
<dbReference type="Gene3D" id="3.30.479.30">
    <property type="entry name" value="Band 7 domain"/>
    <property type="match status" value="1"/>
</dbReference>
<dbReference type="EMBL" id="CP002959">
    <property type="protein sequence ID" value="AFM11870.1"/>
    <property type="molecule type" value="Genomic_DNA"/>
</dbReference>
<dbReference type="Proteomes" id="UP000006048">
    <property type="component" value="Chromosome"/>
</dbReference>
<dbReference type="Pfam" id="PF01145">
    <property type="entry name" value="Band_7"/>
    <property type="match status" value="1"/>
</dbReference>
<dbReference type="FunFam" id="3.30.479.30:FF:000004">
    <property type="entry name" value="Putative membrane protease family, stomatin"/>
    <property type="match status" value="1"/>
</dbReference>
<evidence type="ECO:0000313" key="4">
    <source>
        <dbReference type="EMBL" id="AFM11870.1"/>
    </source>
</evidence>
<protein>
    <submittedName>
        <fullName evidence="4">SPFH domain, Band 7 family protein</fullName>
    </submittedName>
</protein>
<dbReference type="STRING" id="869212.Turpa_1222"/>
<evidence type="ECO:0000256" key="1">
    <source>
        <dbReference type="ARBA" id="ARBA00004167"/>
    </source>
</evidence>
<gene>
    <name evidence="4" type="ordered locus">Turpa_1222</name>
</gene>
<dbReference type="SUPFAM" id="SSF117892">
    <property type="entry name" value="Band 7/SPFH domain"/>
    <property type="match status" value="1"/>
</dbReference>
<dbReference type="GO" id="GO:0005886">
    <property type="term" value="C:plasma membrane"/>
    <property type="evidence" value="ECO:0007669"/>
    <property type="project" value="InterPro"/>
</dbReference>
<dbReference type="CDD" id="cd08826">
    <property type="entry name" value="SPFH_eoslipins_u1"/>
    <property type="match status" value="1"/>
</dbReference>
<accession>I4B3L3</accession>
<organism evidence="4 5">
    <name type="scientific">Turneriella parva (strain ATCC BAA-1111 / DSM 21527 / NCTC 11395 / H)</name>
    <name type="common">Leptospira parva</name>
    <dbReference type="NCBI Taxonomy" id="869212"/>
    <lineage>
        <taxon>Bacteria</taxon>
        <taxon>Pseudomonadati</taxon>
        <taxon>Spirochaetota</taxon>
        <taxon>Spirochaetia</taxon>
        <taxon>Leptospirales</taxon>
        <taxon>Leptospiraceae</taxon>
        <taxon>Turneriella</taxon>
    </lineage>
</organism>
<dbReference type="PANTHER" id="PTHR10264">
    <property type="entry name" value="BAND 7 PROTEIN-RELATED"/>
    <property type="match status" value="1"/>
</dbReference>
<dbReference type="RefSeq" id="WP_014802386.1">
    <property type="nucleotide sequence ID" value="NC_018020.1"/>
</dbReference>
<name>I4B3L3_TURPD</name>
<dbReference type="InterPro" id="IPR001972">
    <property type="entry name" value="Stomatin_HflK_fam"/>
</dbReference>
<dbReference type="InterPro" id="IPR043202">
    <property type="entry name" value="Band-7_stomatin-like"/>
</dbReference>
<dbReference type="GO" id="GO:0098552">
    <property type="term" value="C:side of membrane"/>
    <property type="evidence" value="ECO:0007669"/>
    <property type="project" value="UniProtKB-ARBA"/>
</dbReference>
<proteinExistence type="inferred from homology"/>
<evidence type="ECO:0000259" key="3">
    <source>
        <dbReference type="SMART" id="SM00244"/>
    </source>
</evidence>
<keyword evidence="5" id="KW-1185">Reference proteome</keyword>
<evidence type="ECO:0000256" key="2">
    <source>
        <dbReference type="ARBA" id="ARBA00008164"/>
    </source>
</evidence>